<evidence type="ECO:0000313" key="7">
    <source>
        <dbReference type="Proteomes" id="UP001147782"/>
    </source>
</evidence>
<dbReference type="Proteomes" id="UP001147782">
    <property type="component" value="Unassembled WGS sequence"/>
</dbReference>
<dbReference type="Pfam" id="PF00743">
    <property type="entry name" value="FMO-like"/>
    <property type="match status" value="1"/>
</dbReference>
<dbReference type="PANTHER" id="PTHR42877:SF12">
    <property type="entry name" value="MONOOXYGENASE"/>
    <property type="match status" value="1"/>
</dbReference>
<evidence type="ECO:0000256" key="2">
    <source>
        <dbReference type="ARBA" id="ARBA00010139"/>
    </source>
</evidence>
<keyword evidence="3" id="KW-0285">Flavoprotein</keyword>
<dbReference type="AlphaFoldDB" id="A0A9W9S2T9"/>
<keyword evidence="7" id="KW-1185">Reference proteome</keyword>
<dbReference type="InterPro" id="IPR020946">
    <property type="entry name" value="Flavin_mOase-like"/>
</dbReference>
<dbReference type="OrthoDB" id="74360at2759"/>
<gene>
    <name evidence="6" type="ORF">N7496_008323</name>
</gene>
<reference evidence="6" key="2">
    <citation type="journal article" date="2023" name="IMA Fungus">
        <title>Comparative genomic study of the Penicillium genus elucidates a diverse pangenome and 15 lateral gene transfer events.</title>
        <authorList>
            <person name="Petersen C."/>
            <person name="Sorensen T."/>
            <person name="Nielsen M.R."/>
            <person name="Sondergaard T.E."/>
            <person name="Sorensen J.L."/>
            <person name="Fitzpatrick D.A."/>
            <person name="Frisvad J.C."/>
            <person name="Nielsen K.L."/>
        </authorList>
    </citation>
    <scope>NUCLEOTIDE SEQUENCE</scope>
    <source>
        <strain evidence="6">IBT 29864</strain>
    </source>
</reference>
<sequence length="563" mass="63807">MENIQANGASSGAAYTVQEELLGTPRKLRVLMVGAGASGLNVARQMESHMKNYELQIYEKNEDIGGTWFENRYPGCACDIPSHSYQYTWEPNPEWSTFYSQAGEILEYFRNVATKYQLYKYIRLSHLVTGAVWDEEKGIWNLEIKRISTGEIIHDWGHVLINGCGVLNNWKWPDIPGLHAFKGDLIHSAAWPEDYDYTNKTVAVLGCGSSGVQIVPAIQPDVKSLTTFIRSPTWITAGFAQNHAGPGGSNFEFSEEQKKAFRENPQEYLKYRKDVEGELNVRFRFAIADSKEQADAREYSRNEMTTKLGNDPRLVKALLPDFAVGCRRPTPGNGYLESLTKENVRVVTDTIEKVVPEGIVLSTGEVLNVDSFICATGFDMSFAPRFNLVGREGKCLSEEWKEKPVAYLSLAAADFPNYFMFLGPNAPVGHGSVLPIVEHTTKYLINLMKKMQTQGITAVAPKADAIRDMEIHTTEYMKRTAWATRCRSWFKNGKIDGPVIAVHPGSRIHWFHMLTDVRYEDWDYTYTSNNRFRYLGNGFSVREETGIDTTRYLDDPEKGYNEY</sequence>
<dbReference type="GO" id="GO:0050660">
    <property type="term" value="F:flavin adenine dinucleotide binding"/>
    <property type="evidence" value="ECO:0007669"/>
    <property type="project" value="InterPro"/>
</dbReference>
<keyword evidence="4" id="KW-0274">FAD</keyword>
<comment type="caution">
    <text evidence="6">The sequence shown here is derived from an EMBL/GenBank/DDBJ whole genome shotgun (WGS) entry which is preliminary data.</text>
</comment>
<evidence type="ECO:0000256" key="4">
    <source>
        <dbReference type="ARBA" id="ARBA00022827"/>
    </source>
</evidence>
<dbReference type="InterPro" id="IPR036188">
    <property type="entry name" value="FAD/NAD-bd_sf"/>
</dbReference>
<dbReference type="InterPro" id="IPR051209">
    <property type="entry name" value="FAD-bind_Monooxygenase_sf"/>
</dbReference>
<dbReference type="GO" id="GO:0050661">
    <property type="term" value="F:NADP binding"/>
    <property type="evidence" value="ECO:0007669"/>
    <property type="project" value="InterPro"/>
</dbReference>
<protein>
    <submittedName>
        <fullName evidence="6">Cyclohexanone monooxygenase</fullName>
    </submittedName>
</protein>
<dbReference type="EMBL" id="JAPZBS010000007">
    <property type="protein sequence ID" value="KAJ5368563.1"/>
    <property type="molecule type" value="Genomic_DNA"/>
</dbReference>
<evidence type="ECO:0000256" key="1">
    <source>
        <dbReference type="ARBA" id="ARBA00001974"/>
    </source>
</evidence>
<evidence type="ECO:0000313" key="6">
    <source>
        <dbReference type="EMBL" id="KAJ5368563.1"/>
    </source>
</evidence>
<dbReference type="PANTHER" id="PTHR42877">
    <property type="entry name" value="L-ORNITHINE N(5)-MONOOXYGENASE-RELATED"/>
    <property type="match status" value="1"/>
</dbReference>
<keyword evidence="5" id="KW-0560">Oxidoreductase</keyword>
<evidence type="ECO:0000256" key="3">
    <source>
        <dbReference type="ARBA" id="ARBA00022630"/>
    </source>
</evidence>
<organism evidence="6 7">
    <name type="scientific">Penicillium cataractarum</name>
    <dbReference type="NCBI Taxonomy" id="2100454"/>
    <lineage>
        <taxon>Eukaryota</taxon>
        <taxon>Fungi</taxon>
        <taxon>Dikarya</taxon>
        <taxon>Ascomycota</taxon>
        <taxon>Pezizomycotina</taxon>
        <taxon>Eurotiomycetes</taxon>
        <taxon>Eurotiomycetidae</taxon>
        <taxon>Eurotiales</taxon>
        <taxon>Aspergillaceae</taxon>
        <taxon>Penicillium</taxon>
    </lineage>
</organism>
<dbReference type="Gene3D" id="3.50.50.60">
    <property type="entry name" value="FAD/NAD(P)-binding domain"/>
    <property type="match status" value="2"/>
</dbReference>
<dbReference type="GO" id="GO:0004499">
    <property type="term" value="F:N,N-dimethylaniline monooxygenase activity"/>
    <property type="evidence" value="ECO:0007669"/>
    <property type="project" value="InterPro"/>
</dbReference>
<dbReference type="RefSeq" id="XP_056553305.1">
    <property type="nucleotide sequence ID" value="XM_056701242.1"/>
</dbReference>
<reference evidence="6" key="1">
    <citation type="submission" date="2022-11" db="EMBL/GenBank/DDBJ databases">
        <authorList>
            <person name="Petersen C."/>
        </authorList>
    </citation>
    <scope>NUCLEOTIDE SEQUENCE</scope>
    <source>
        <strain evidence="6">IBT 29864</strain>
    </source>
</reference>
<accession>A0A9W9S2T9</accession>
<proteinExistence type="inferred from homology"/>
<comment type="similarity">
    <text evidence="2">Belongs to the FAD-binding monooxygenase family.</text>
</comment>
<name>A0A9W9S2T9_9EURO</name>
<comment type="cofactor">
    <cofactor evidence="1">
        <name>FAD</name>
        <dbReference type="ChEBI" id="CHEBI:57692"/>
    </cofactor>
</comment>
<dbReference type="SUPFAM" id="SSF51905">
    <property type="entry name" value="FAD/NAD(P)-binding domain"/>
    <property type="match status" value="2"/>
</dbReference>
<dbReference type="GeneID" id="81440421"/>
<evidence type="ECO:0000256" key="5">
    <source>
        <dbReference type="ARBA" id="ARBA00023002"/>
    </source>
</evidence>
<keyword evidence="6" id="KW-0503">Monooxygenase</keyword>